<evidence type="ECO:0000256" key="1">
    <source>
        <dbReference type="SAM" id="MobiDB-lite"/>
    </source>
</evidence>
<evidence type="ECO:0000313" key="3">
    <source>
        <dbReference type="Proteomes" id="UP001075354"/>
    </source>
</evidence>
<dbReference type="EMBL" id="JAPTSV010000006">
    <property type="protein sequence ID" value="KAJ1526518.1"/>
    <property type="molecule type" value="Genomic_DNA"/>
</dbReference>
<evidence type="ECO:0000313" key="2">
    <source>
        <dbReference type="EMBL" id="KAJ1526518.1"/>
    </source>
</evidence>
<feature type="compositionally biased region" description="Acidic residues" evidence="1">
    <location>
        <begin position="319"/>
        <end position="334"/>
    </location>
</feature>
<name>A0AAV7XNH0_9NEOP</name>
<dbReference type="Proteomes" id="UP001075354">
    <property type="component" value="Chromosome 6"/>
</dbReference>
<comment type="caution">
    <text evidence="2">The sequence shown here is derived from an EMBL/GenBank/DDBJ whole genome shotgun (WGS) entry which is preliminary data.</text>
</comment>
<organism evidence="2 3">
    <name type="scientific">Megalurothrips usitatus</name>
    <name type="common">bean blossom thrips</name>
    <dbReference type="NCBI Taxonomy" id="439358"/>
    <lineage>
        <taxon>Eukaryota</taxon>
        <taxon>Metazoa</taxon>
        <taxon>Ecdysozoa</taxon>
        <taxon>Arthropoda</taxon>
        <taxon>Hexapoda</taxon>
        <taxon>Insecta</taxon>
        <taxon>Pterygota</taxon>
        <taxon>Neoptera</taxon>
        <taxon>Paraneoptera</taxon>
        <taxon>Thysanoptera</taxon>
        <taxon>Terebrantia</taxon>
        <taxon>Thripoidea</taxon>
        <taxon>Thripidae</taxon>
        <taxon>Megalurothrips</taxon>
    </lineage>
</organism>
<reference evidence="2" key="1">
    <citation type="submission" date="2022-12" db="EMBL/GenBank/DDBJ databases">
        <title>Chromosome-level genome assembly of the bean flower thrips Megalurothrips usitatus.</title>
        <authorList>
            <person name="Ma L."/>
            <person name="Liu Q."/>
            <person name="Li H."/>
            <person name="Cai W."/>
        </authorList>
    </citation>
    <scope>NUCLEOTIDE SEQUENCE</scope>
    <source>
        <strain evidence="2">Cailab_2022a</strain>
    </source>
</reference>
<feature type="region of interest" description="Disordered" evidence="1">
    <location>
        <begin position="208"/>
        <end position="341"/>
    </location>
</feature>
<feature type="compositionally biased region" description="Basic and acidic residues" evidence="1">
    <location>
        <begin position="399"/>
        <end position="421"/>
    </location>
</feature>
<feature type="region of interest" description="Disordered" evidence="1">
    <location>
        <begin position="399"/>
        <end position="442"/>
    </location>
</feature>
<feature type="region of interest" description="Disordered" evidence="1">
    <location>
        <begin position="364"/>
        <end position="386"/>
    </location>
</feature>
<sequence length="500" mass="54202">MVAQSSSCCFVPDVATSNRNVSWTHHAGPSQTFTTQQVQSHSHLYRFCPDVATSEDGRWNERAGLSQTFASPGVYACARPEFFSRDVYTSRGHSCSQRAGLSHTSQEMTSHSDRRCFSPNVPVLQGGTWSLRAGQCQTLSAHQVQSHKHLYRFSPDVATSAVGSCIEHAGPSQPVASPGVLAHERPEHRQLCSPGVALPHSVTVSKRAVPTGTTTSQPMAPQSHPPQSSSRDVATPTHNDTWSEHAGPSQPFASPGVLAHERPEHPQRCSPGVSLPHAVTTSEGVAADSRPQGCKPDMALPHSVTASKHAVPTKTSAEDIVDLIDPDDSGDSDDSNNNNENIVVLEGDSSNCGAIYLPKKSKASDVPVIDPQPPAKAAGKRHTRKVSKDVLKKLTAKAKEHFEREHTEGRTRAQKKTDRSVPAKRGKKVLQKGAQGLADEDPSVRVSERLADAYRQCGKKYQDEEEQYLRDHGVLLPNGYTPMPPFQSEEGESFMSMSQD</sequence>
<proteinExistence type="predicted"/>
<keyword evidence="3" id="KW-1185">Reference proteome</keyword>
<gene>
    <name evidence="2" type="ORF">ONE63_008106</name>
</gene>
<accession>A0AAV7XNH0</accession>
<feature type="region of interest" description="Disordered" evidence="1">
    <location>
        <begin position="474"/>
        <end position="500"/>
    </location>
</feature>
<dbReference type="AlphaFoldDB" id="A0AAV7XNH0"/>
<protein>
    <submittedName>
        <fullName evidence="2">Uncharacterized protein</fullName>
    </submittedName>
</protein>
<feature type="compositionally biased region" description="Polar residues" evidence="1">
    <location>
        <begin position="211"/>
        <end position="240"/>
    </location>
</feature>